<feature type="signal peptide" evidence="1">
    <location>
        <begin position="1"/>
        <end position="30"/>
    </location>
</feature>
<evidence type="ECO:0000313" key="3">
    <source>
        <dbReference type="Proteomes" id="UP001432322"/>
    </source>
</evidence>
<dbReference type="EMBL" id="BTSY01000004">
    <property type="protein sequence ID" value="GMT24140.1"/>
    <property type="molecule type" value="Genomic_DNA"/>
</dbReference>
<accession>A0AAV5VX68</accession>
<keyword evidence="3" id="KW-1185">Reference proteome</keyword>
<protein>
    <submittedName>
        <fullName evidence="2">Uncharacterized protein</fullName>
    </submittedName>
</protein>
<feature type="non-terminal residue" evidence="2">
    <location>
        <position position="1"/>
    </location>
</feature>
<dbReference type="Proteomes" id="UP001432322">
    <property type="component" value="Unassembled WGS sequence"/>
</dbReference>
<reference evidence="2" key="1">
    <citation type="submission" date="2023-10" db="EMBL/GenBank/DDBJ databases">
        <title>Genome assembly of Pristionchus species.</title>
        <authorList>
            <person name="Yoshida K."/>
            <person name="Sommer R.J."/>
        </authorList>
    </citation>
    <scope>NUCLEOTIDE SEQUENCE</scope>
    <source>
        <strain evidence="2">RS5133</strain>
    </source>
</reference>
<feature type="chain" id="PRO_5043764378" evidence="1">
    <location>
        <begin position="31"/>
        <end position="174"/>
    </location>
</feature>
<evidence type="ECO:0000313" key="2">
    <source>
        <dbReference type="EMBL" id="GMT24140.1"/>
    </source>
</evidence>
<dbReference type="InterPro" id="IPR016859">
    <property type="entry name" value="UCP207779"/>
</dbReference>
<proteinExistence type="predicted"/>
<comment type="caution">
    <text evidence="2">The sequence shown here is derived from an EMBL/GenBank/DDBJ whole genome shotgun (WGS) entry which is preliminary data.</text>
</comment>
<name>A0AAV5VX68_9BILA</name>
<dbReference type="AlphaFoldDB" id="A0AAV5VX68"/>
<sequence>YLLTSSLPPFDNSTMRIVLALLLLPAFASAGFFDDVSGLGEGVGTFFGDSFKGVTSLISGTQKDLEGNVGRVMDLLKGIKQKMPLLDVIANDSQKKTLRQVDGFLQQVTSFSNAVKSGGEAQFSQNKDKWSNMAKSLFEVGGLNDIVKLIASQSSTTSTCFIAAAVLPMVYLLR</sequence>
<gene>
    <name evidence="2" type="ORF">PFISCL1PPCAC_15437</name>
</gene>
<evidence type="ECO:0000256" key="1">
    <source>
        <dbReference type="SAM" id="SignalP"/>
    </source>
</evidence>
<dbReference type="PIRSF" id="PIRSF027779">
    <property type="entry name" value="UCP207779"/>
    <property type="match status" value="1"/>
</dbReference>
<keyword evidence="1" id="KW-0732">Signal</keyword>
<organism evidence="2 3">
    <name type="scientific">Pristionchus fissidentatus</name>
    <dbReference type="NCBI Taxonomy" id="1538716"/>
    <lineage>
        <taxon>Eukaryota</taxon>
        <taxon>Metazoa</taxon>
        <taxon>Ecdysozoa</taxon>
        <taxon>Nematoda</taxon>
        <taxon>Chromadorea</taxon>
        <taxon>Rhabditida</taxon>
        <taxon>Rhabditina</taxon>
        <taxon>Diplogasteromorpha</taxon>
        <taxon>Diplogasteroidea</taxon>
        <taxon>Neodiplogasteridae</taxon>
        <taxon>Pristionchus</taxon>
    </lineage>
</organism>